<comment type="caution">
    <text evidence="1">The sequence shown here is derived from an EMBL/GenBank/DDBJ whole genome shotgun (WGS) entry which is preliminary data.</text>
</comment>
<organism evidence="1 2">
    <name type="scientific">Acorus gramineus</name>
    <name type="common">Dwarf sweet flag</name>
    <dbReference type="NCBI Taxonomy" id="55184"/>
    <lineage>
        <taxon>Eukaryota</taxon>
        <taxon>Viridiplantae</taxon>
        <taxon>Streptophyta</taxon>
        <taxon>Embryophyta</taxon>
        <taxon>Tracheophyta</taxon>
        <taxon>Spermatophyta</taxon>
        <taxon>Magnoliopsida</taxon>
        <taxon>Liliopsida</taxon>
        <taxon>Acoraceae</taxon>
        <taxon>Acorus</taxon>
    </lineage>
</organism>
<evidence type="ECO:0000313" key="1">
    <source>
        <dbReference type="EMBL" id="KAK1266680.1"/>
    </source>
</evidence>
<name>A0AAV9ARW8_ACOGR</name>
<sequence>MAILGHKVVVLNMEMLRTTSNSKSQIFASGFSVAAFSLFMGMEQYSLPVRYLGLPLLNGTLKHSHCLPLVDKIRKRILAWEE</sequence>
<reference evidence="1" key="2">
    <citation type="submission" date="2023-06" db="EMBL/GenBank/DDBJ databases">
        <authorList>
            <person name="Ma L."/>
            <person name="Liu K.-W."/>
            <person name="Li Z."/>
            <person name="Hsiao Y.-Y."/>
            <person name="Qi Y."/>
            <person name="Fu T."/>
            <person name="Tang G."/>
            <person name="Zhang D."/>
            <person name="Sun W.-H."/>
            <person name="Liu D.-K."/>
            <person name="Li Y."/>
            <person name="Chen G.-Z."/>
            <person name="Liu X.-D."/>
            <person name="Liao X.-Y."/>
            <person name="Jiang Y.-T."/>
            <person name="Yu X."/>
            <person name="Hao Y."/>
            <person name="Huang J."/>
            <person name="Zhao X.-W."/>
            <person name="Ke S."/>
            <person name="Chen Y.-Y."/>
            <person name="Wu W.-L."/>
            <person name="Hsu J.-L."/>
            <person name="Lin Y.-F."/>
            <person name="Huang M.-D."/>
            <person name="Li C.-Y."/>
            <person name="Huang L."/>
            <person name="Wang Z.-W."/>
            <person name="Zhao X."/>
            <person name="Zhong W.-Y."/>
            <person name="Peng D.-H."/>
            <person name="Ahmad S."/>
            <person name="Lan S."/>
            <person name="Zhang J.-S."/>
            <person name="Tsai W.-C."/>
            <person name="Van De Peer Y."/>
            <person name="Liu Z.-J."/>
        </authorList>
    </citation>
    <scope>NUCLEOTIDE SEQUENCE</scope>
    <source>
        <strain evidence="1">SCP</strain>
        <tissue evidence="1">Leaves</tissue>
    </source>
</reference>
<accession>A0AAV9ARW8</accession>
<proteinExistence type="predicted"/>
<dbReference type="AlphaFoldDB" id="A0AAV9ARW8"/>
<evidence type="ECO:0000313" key="2">
    <source>
        <dbReference type="Proteomes" id="UP001179952"/>
    </source>
</evidence>
<dbReference type="EMBL" id="JAUJYN010000007">
    <property type="protein sequence ID" value="KAK1266680.1"/>
    <property type="molecule type" value="Genomic_DNA"/>
</dbReference>
<keyword evidence="2" id="KW-1185">Reference proteome</keyword>
<gene>
    <name evidence="1" type="ORF">QJS04_geneDACA000428</name>
</gene>
<protein>
    <submittedName>
        <fullName evidence="1">Uncharacterized protein</fullName>
    </submittedName>
</protein>
<reference evidence="1" key="1">
    <citation type="journal article" date="2023" name="Nat. Commun.">
        <title>Diploid and tetraploid genomes of Acorus and the evolution of monocots.</title>
        <authorList>
            <person name="Ma L."/>
            <person name="Liu K.W."/>
            <person name="Li Z."/>
            <person name="Hsiao Y.Y."/>
            <person name="Qi Y."/>
            <person name="Fu T."/>
            <person name="Tang G.D."/>
            <person name="Zhang D."/>
            <person name="Sun W.H."/>
            <person name="Liu D.K."/>
            <person name="Li Y."/>
            <person name="Chen G.Z."/>
            <person name="Liu X.D."/>
            <person name="Liao X.Y."/>
            <person name="Jiang Y.T."/>
            <person name="Yu X."/>
            <person name="Hao Y."/>
            <person name="Huang J."/>
            <person name="Zhao X.W."/>
            <person name="Ke S."/>
            <person name="Chen Y.Y."/>
            <person name="Wu W.L."/>
            <person name="Hsu J.L."/>
            <person name="Lin Y.F."/>
            <person name="Huang M.D."/>
            <person name="Li C.Y."/>
            <person name="Huang L."/>
            <person name="Wang Z.W."/>
            <person name="Zhao X."/>
            <person name="Zhong W.Y."/>
            <person name="Peng D.H."/>
            <person name="Ahmad S."/>
            <person name="Lan S."/>
            <person name="Zhang J.S."/>
            <person name="Tsai W.C."/>
            <person name="Van de Peer Y."/>
            <person name="Liu Z.J."/>
        </authorList>
    </citation>
    <scope>NUCLEOTIDE SEQUENCE</scope>
    <source>
        <strain evidence="1">SCP</strain>
    </source>
</reference>
<dbReference type="Proteomes" id="UP001179952">
    <property type="component" value="Unassembled WGS sequence"/>
</dbReference>